<dbReference type="Proteomes" id="UP000887300">
    <property type="component" value="Unassembled WGS sequence"/>
</dbReference>
<comment type="caution">
    <text evidence="1">The sequence shown here is derived from an EMBL/GenBank/DDBJ whole genome shotgun (WGS) entry which is preliminary data.</text>
</comment>
<evidence type="ECO:0000313" key="1">
    <source>
        <dbReference type="EMBL" id="MBU2723599.1"/>
    </source>
</evidence>
<protein>
    <submittedName>
        <fullName evidence="1">Uncharacterized protein</fullName>
    </submittedName>
</protein>
<accession>A0A8X8G937</accession>
<name>A0A8X8G937_ACIFI</name>
<organism evidence="1 2">
    <name type="scientific">Acidithiobacillus ferridurans</name>
    <dbReference type="NCBI Taxonomy" id="1232575"/>
    <lineage>
        <taxon>Bacteria</taxon>
        <taxon>Pseudomonadati</taxon>
        <taxon>Pseudomonadota</taxon>
        <taxon>Acidithiobacillia</taxon>
        <taxon>Acidithiobacillales</taxon>
        <taxon>Acidithiobacillaceae</taxon>
        <taxon>Acidithiobacillus</taxon>
    </lineage>
</organism>
<gene>
    <name evidence="1" type="ORF">HF568_10410</name>
</gene>
<proteinExistence type="predicted"/>
<reference evidence="1" key="1">
    <citation type="journal article" date="2021" name="ISME J.">
        <title>Genomic evolution of the class Acidithiobacillia: deep-branching Proteobacteria living in extreme acidic conditions.</title>
        <authorList>
            <person name="Moya-Beltran A."/>
            <person name="Beard S."/>
            <person name="Rojas-Villalobos C."/>
            <person name="Issotta F."/>
            <person name="Gallardo Y."/>
            <person name="Ulloa R."/>
            <person name="Giaveno A."/>
            <person name="Degli Esposti M."/>
            <person name="Johnson D.B."/>
            <person name="Quatrini R."/>
        </authorList>
    </citation>
    <scope>NUCLEOTIDE SEQUENCE</scope>
    <source>
        <strain evidence="1">DSM 583</strain>
    </source>
</reference>
<dbReference type="EMBL" id="JABBHS010000305">
    <property type="protein sequence ID" value="MBU2723599.1"/>
    <property type="molecule type" value="Genomic_DNA"/>
</dbReference>
<dbReference type="RefSeq" id="WP_215885920.1">
    <property type="nucleotide sequence ID" value="NZ_CP134225.1"/>
</dbReference>
<sequence>MLQKDYGHKDRQEIINNARAELADEMRNDPRLWLEVHMRRIGRRLPYPVWRMLNGIFKGKLV</sequence>
<evidence type="ECO:0000313" key="2">
    <source>
        <dbReference type="Proteomes" id="UP000887300"/>
    </source>
</evidence>
<dbReference type="AlphaFoldDB" id="A0A8X8G937"/>